<name>A0A7H4MXT0_9ENTR</name>
<keyword evidence="2" id="KW-0413">Isomerase</keyword>
<dbReference type="Proteomes" id="UP000255050">
    <property type="component" value="Unassembled WGS sequence"/>
</dbReference>
<dbReference type="AlphaFoldDB" id="A0A7H4MXT0"/>
<dbReference type="InterPro" id="IPR017853">
    <property type="entry name" value="GH"/>
</dbReference>
<reference evidence="2 3" key="1">
    <citation type="submission" date="2018-06" db="EMBL/GenBank/DDBJ databases">
        <authorList>
            <consortium name="Pathogen Informatics"/>
            <person name="Doyle S."/>
        </authorList>
    </citation>
    <scope>NUCLEOTIDE SEQUENCE [LARGE SCALE GENOMIC DNA]</scope>
    <source>
        <strain evidence="2 3">NCTC11694</strain>
    </source>
</reference>
<dbReference type="GO" id="GO:0004574">
    <property type="term" value="F:oligo-1,6-glucosidase activity"/>
    <property type="evidence" value="ECO:0007669"/>
    <property type="project" value="UniProtKB-EC"/>
</dbReference>
<dbReference type="PANTHER" id="PTHR10357:SF179">
    <property type="entry name" value="NEUTRAL AND BASIC AMINO ACID TRANSPORT PROTEIN RBAT"/>
    <property type="match status" value="1"/>
</dbReference>
<dbReference type="PANTHER" id="PTHR10357">
    <property type="entry name" value="ALPHA-AMYLASE FAMILY MEMBER"/>
    <property type="match status" value="1"/>
</dbReference>
<dbReference type="GO" id="GO:0009313">
    <property type="term" value="P:oligosaccharide catabolic process"/>
    <property type="evidence" value="ECO:0007669"/>
    <property type="project" value="TreeGrafter"/>
</dbReference>
<evidence type="ECO:0000313" key="2">
    <source>
        <dbReference type="EMBL" id="STT07893.1"/>
    </source>
</evidence>
<evidence type="ECO:0000259" key="1">
    <source>
        <dbReference type="Pfam" id="PF00128"/>
    </source>
</evidence>
<protein>
    <submittedName>
        <fullName evidence="2">Isomaltulose synthase</fullName>
        <ecNumber evidence="2">3.2.1.10</ecNumber>
        <ecNumber evidence="2">5.4.99.11</ecNumber>
    </submittedName>
</protein>
<dbReference type="GO" id="GO:0004556">
    <property type="term" value="F:alpha-amylase activity"/>
    <property type="evidence" value="ECO:0007669"/>
    <property type="project" value="TreeGrafter"/>
</dbReference>
<sequence length="166" mass="18969">MKNFRRQSIAEFDDISSIDNYHRALAEGFSEQQALGFINQRSRDNSRTPFPWSDSANGGFNRGARPWLAFSAADFSVNAQSQINDADSVFAFYQKMIALRNKHYPQTLIYGSFAAIEDVDDRIIAYERRTATERFISITNLSAQPLPLRSRRVRLSSIIMPTLRLP</sequence>
<feature type="domain" description="Glycosyl hydrolase family 13 catalytic" evidence="1">
    <location>
        <begin position="26"/>
        <end position="109"/>
    </location>
</feature>
<dbReference type="EC" id="3.2.1.10" evidence="2"/>
<gene>
    <name evidence="2" type="primary">palI_1</name>
    <name evidence="2" type="ORF">NCTC11694_07517</name>
</gene>
<accession>A0A7H4MXT0</accession>
<organism evidence="2 3">
    <name type="scientific">Klebsiella michiganensis</name>
    <dbReference type="NCBI Taxonomy" id="1134687"/>
    <lineage>
        <taxon>Bacteria</taxon>
        <taxon>Pseudomonadati</taxon>
        <taxon>Pseudomonadota</taxon>
        <taxon>Gammaproteobacteria</taxon>
        <taxon>Enterobacterales</taxon>
        <taxon>Enterobacteriaceae</taxon>
        <taxon>Klebsiella/Raoultella group</taxon>
        <taxon>Klebsiella</taxon>
    </lineage>
</organism>
<keyword evidence="2" id="KW-0378">Hydrolase</keyword>
<dbReference type="Gene3D" id="3.20.20.80">
    <property type="entry name" value="Glycosidases"/>
    <property type="match status" value="1"/>
</dbReference>
<dbReference type="InterPro" id="IPR006047">
    <property type="entry name" value="GH13_cat_dom"/>
</dbReference>
<dbReference type="GO" id="GO:0050006">
    <property type="term" value="F:isomaltulose synthase activity"/>
    <property type="evidence" value="ECO:0007669"/>
    <property type="project" value="UniProtKB-EC"/>
</dbReference>
<evidence type="ECO:0000313" key="3">
    <source>
        <dbReference type="Proteomes" id="UP000255050"/>
    </source>
</evidence>
<dbReference type="Pfam" id="PF00128">
    <property type="entry name" value="Alpha-amylase"/>
    <property type="match status" value="1"/>
</dbReference>
<proteinExistence type="predicted"/>
<comment type="caution">
    <text evidence="2">The sequence shown here is derived from an EMBL/GenBank/DDBJ whole genome shotgun (WGS) entry which is preliminary data.</text>
</comment>
<dbReference type="EMBL" id="UGJR01000006">
    <property type="protein sequence ID" value="STT07893.1"/>
    <property type="molecule type" value="Genomic_DNA"/>
</dbReference>
<dbReference type="EC" id="5.4.99.11" evidence="2"/>
<dbReference type="SUPFAM" id="SSF51445">
    <property type="entry name" value="(Trans)glycosidases"/>
    <property type="match status" value="1"/>
</dbReference>
<keyword evidence="2" id="KW-0326">Glycosidase</keyword>